<reference evidence="1 2" key="1">
    <citation type="journal article" date="2021" name="Mar. Drugs">
        <title>Genome Reduction and Secondary Metabolism of the Marine Sponge-Associated Cyanobacterium Leptothoe.</title>
        <authorList>
            <person name="Konstantinou D."/>
            <person name="Popin R.V."/>
            <person name="Fewer D.P."/>
            <person name="Sivonen K."/>
            <person name="Gkelis S."/>
        </authorList>
    </citation>
    <scope>NUCLEOTIDE SEQUENCE [LARGE SCALE GENOMIC DNA]</scope>
    <source>
        <strain evidence="1 2">TAU-MAC 1615</strain>
    </source>
</reference>
<dbReference type="RefSeq" id="WP_215617868.1">
    <property type="nucleotide sequence ID" value="NZ_JADOER010000004.1"/>
</dbReference>
<evidence type="ECO:0000313" key="2">
    <source>
        <dbReference type="Proteomes" id="UP001196661"/>
    </source>
</evidence>
<organism evidence="1 2">
    <name type="scientific">Leptothoe kymatousa TAU-MAC 1615</name>
    <dbReference type="NCBI Taxonomy" id="2364775"/>
    <lineage>
        <taxon>Bacteria</taxon>
        <taxon>Bacillati</taxon>
        <taxon>Cyanobacteriota</taxon>
        <taxon>Cyanophyceae</taxon>
        <taxon>Nodosilineales</taxon>
        <taxon>Cymatolegaceae</taxon>
        <taxon>Leptothoe</taxon>
        <taxon>Leptothoe kymatousa</taxon>
    </lineage>
</organism>
<dbReference type="Proteomes" id="UP001196661">
    <property type="component" value="Unassembled WGS sequence"/>
</dbReference>
<proteinExistence type="predicted"/>
<protein>
    <submittedName>
        <fullName evidence="1">Uncharacterized protein</fullName>
    </submittedName>
</protein>
<gene>
    <name evidence="1" type="ORF">IXB28_07355</name>
</gene>
<sequence length="363" mass="41131">MKIITELAKPISRSFLNYLHLSEWVNQRLTSVFSGKSVRTFESVEDFWKQIFEETLYIGDRIRFKEAFIMEWLPRSPGELWLDNLKQFGLELDALRKGHPIALSSLISNAIAPLGVIRLPFGDSNESYAALSLTTVDSWHCDLGIPVIVSSSVYDSFLSRRIEGNAVAGEVEAILCFGEIPLFSPKLISSLGSDVNIDFLSSISTHRGLPNVYLKVVSPLDVKFNYHDTHPPGFVWCIDRQVRDKQVIHSPVTPKSAKKPRIDIKDTEPYLTYGFSAISTQISDRNELQSCLSCLKAGNFSYEQQSTVPSPESIIGLVQLDILTEFDARCRYFKTSVPLTKEPWKDEKSLKQMKRTFIDLQQI</sequence>
<comment type="caution">
    <text evidence="1">The sequence shown here is derived from an EMBL/GenBank/DDBJ whole genome shotgun (WGS) entry which is preliminary data.</text>
</comment>
<name>A0ABS5Y2F6_9CYAN</name>
<dbReference type="EMBL" id="JADOER010000004">
    <property type="protein sequence ID" value="MBT9312019.1"/>
    <property type="molecule type" value="Genomic_DNA"/>
</dbReference>
<accession>A0ABS5Y2F6</accession>
<evidence type="ECO:0000313" key="1">
    <source>
        <dbReference type="EMBL" id="MBT9312019.1"/>
    </source>
</evidence>
<keyword evidence="2" id="KW-1185">Reference proteome</keyword>